<dbReference type="PANTHER" id="PTHR12893:SF0">
    <property type="entry name" value="GRASP65"/>
    <property type="match status" value="1"/>
</dbReference>
<evidence type="ECO:0000256" key="3">
    <source>
        <dbReference type="ARBA" id="ARBA00023034"/>
    </source>
</evidence>
<feature type="compositionally biased region" description="Acidic residues" evidence="6">
    <location>
        <begin position="346"/>
        <end position="377"/>
    </location>
</feature>
<feature type="binding site" evidence="5">
    <location>
        <position position="115"/>
    </location>
    <ligand>
        <name>Zn(2+)</name>
        <dbReference type="ChEBI" id="CHEBI:29105"/>
    </ligand>
</feature>
<accession>A0A165GWU9</accession>
<feature type="domain" description="PDZ GRASP-type" evidence="7">
    <location>
        <begin position="20"/>
        <end position="117"/>
    </location>
</feature>
<dbReference type="OrthoDB" id="3318at2759"/>
<gene>
    <name evidence="8" type="ORF">EXIGLDRAFT_740610</name>
</gene>
<feature type="region of interest" description="Disordered" evidence="6">
    <location>
        <begin position="261"/>
        <end position="377"/>
    </location>
</feature>
<sequence length="377" mass="40854">MGAGQSTSSSPHARVQPPASALHVLRIAPRSPAASTDLEAWFDFILGVDVDGLDATADLERAVEENEGRLLELVVWSSKTRQTRLVPITPSRAWSATTSASTSKPSLLGLSMRICAPSHAQDAVWHVLDVLEGSPAESAGLVPYGDWIVGWSGGPLQREQDFYDVVEMHEEKPLRVYVYSYDFDTLREVVLVPNRVWGGAGLLGCVFGFGLLHRIPEPPPPEPATFRPSEEDEYDDREDEHMFVPADEFADAEFTFPGERSHDHEQEAGYAPGYPAVHDDWRDHPHPHSRGRITPSPPLALGRITPSPPPASALANIGSPFSFASHGRRGSMDLSTSPPSGTGVDVDGDDLESVDGDTETETETEDGDGTETEGSVE</sequence>
<keyword evidence="4" id="KW-0472">Membrane</keyword>
<feature type="compositionally biased region" description="Basic and acidic residues" evidence="6">
    <location>
        <begin position="277"/>
        <end position="286"/>
    </location>
</feature>
<dbReference type="AlphaFoldDB" id="A0A165GWU9"/>
<evidence type="ECO:0000256" key="4">
    <source>
        <dbReference type="ARBA" id="ARBA00023136"/>
    </source>
</evidence>
<evidence type="ECO:0000256" key="5">
    <source>
        <dbReference type="PIRSR" id="PIRSR607583-1"/>
    </source>
</evidence>
<dbReference type="PROSITE" id="PS51865">
    <property type="entry name" value="PDZ_GRASP"/>
    <property type="match status" value="2"/>
</dbReference>
<keyword evidence="9" id="KW-1185">Reference proteome</keyword>
<dbReference type="EMBL" id="KV426034">
    <property type="protein sequence ID" value="KZV91116.1"/>
    <property type="molecule type" value="Genomic_DNA"/>
</dbReference>
<evidence type="ECO:0000259" key="7">
    <source>
        <dbReference type="PROSITE" id="PS51865"/>
    </source>
</evidence>
<reference evidence="8 9" key="1">
    <citation type="journal article" date="2016" name="Mol. Biol. Evol.">
        <title>Comparative Genomics of Early-Diverging Mushroom-Forming Fungi Provides Insights into the Origins of Lignocellulose Decay Capabilities.</title>
        <authorList>
            <person name="Nagy L.G."/>
            <person name="Riley R."/>
            <person name="Tritt A."/>
            <person name="Adam C."/>
            <person name="Daum C."/>
            <person name="Floudas D."/>
            <person name="Sun H."/>
            <person name="Yadav J.S."/>
            <person name="Pangilinan J."/>
            <person name="Larsson K.H."/>
            <person name="Matsuura K."/>
            <person name="Barry K."/>
            <person name="Labutti K."/>
            <person name="Kuo R."/>
            <person name="Ohm R.A."/>
            <person name="Bhattacharya S.S."/>
            <person name="Shirouzu T."/>
            <person name="Yoshinaga Y."/>
            <person name="Martin F.M."/>
            <person name="Grigoriev I.V."/>
            <person name="Hibbett D.S."/>
        </authorList>
    </citation>
    <scope>NUCLEOTIDE SEQUENCE [LARGE SCALE GENOMIC DNA]</scope>
    <source>
        <strain evidence="8 9">HHB12029</strain>
    </source>
</reference>
<dbReference type="GO" id="GO:0000139">
    <property type="term" value="C:Golgi membrane"/>
    <property type="evidence" value="ECO:0007669"/>
    <property type="project" value="UniProtKB-SubCell"/>
</dbReference>
<protein>
    <recommendedName>
        <fullName evidence="7">PDZ GRASP-type domain-containing protein</fullName>
    </recommendedName>
</protein>
<dbReference type="InterPro" id="IPR024958">
    <property type="entry name" value="GRASP_PDZ"/>
</dbReference>
<dbReference type="Proteomes" id="UP000077266">
    <property type="component" value="Unassembled WGS sequence"/>
</dbReference>
<dbReference type="InParanoid" id="A0A165GWU9"/>
<keyword evidence="2" id="KW-0677">Repeat</keyword>
<evidence type="ECO:0000313" key="8">
    <source>
        <dbReference type="EMBL" id="KZV91116.1"/>
    </source>
</evidence>
<evidence type="ECO:0000256" key="6">
    <source>
        <dbReference type="SAM" id="MobiDB-lite"/>
    </source>
</evidence>
<dbReference type="PANTHER" id="PTHR12893">
    <property type="entry name" value="GOLGI REASSEMBLY STACKING PROTEIN GRASP"/>
    <property type="match status" value="1"/>
</dbReference>
<feature type="binding site" evidence="5">
    <location>
        <position position="23"/>
    </location>
    <ligand>
        <name>Zn(2+)</name>
        <dbReference type="ChEBI" id="CHEBI:29105"/>
    </ligand>
</feature>
<dbReference type="GO" id="GO:0007030">
    <property type="term" value="P:Golgi organization"/>
    <property type="evidence" value="ECO:0007669"/>
    <property type="project" value="TreeGrafter"/>
</dbReference>
<proteinExistence type="predicted"/>
<dbReference type="FunCoup" id="A0A165GWU9">
    <property type="interactions" value="259"/>
</dbReference>
<dbReference type="FunFam" id="2.30.42.10:FF:000026">
    <property type="entry name" value="Golgi reassembly stacking protein 2"/>
    <property type="match status" value="1"/>
</dbReference>
<dbReference type="InterPro" id="IPR007583">
    <property type="entry name" value="GRASP55_65"/>
</dbReference>
<dbReference type="SUPFAM" id="SSF50156">
    <property type="entry name" value="PDZ domain-like"/>
    <property type="match status" value="1"/>
</dbReference>
<evidence type="ECO:0000256" key="2">
    <source>
        <dbReference type="ARBA" id="ARBA00022737"/>
    </source>
</evidence>
<dbReference type="GO" id="GO:0046872">
    <property type="term" value="F:metal ion binding"/>
    <property type="evidence" value="ECO:0007669"/>
    <property type="project" value="UniProtKB-KW"/>
</dbReference>
<dbReference type="InterPro" id="IPR036034">
    <property type="entry name" value="PDZ_sf"/>
</dbReference>
<keyword evidence="3" id="KW-0333">Golgi apparatus</keyword>
<comment type="subcellular location">
    <subcellularLocation>
        <location evidence="1">Golgi apparatus membrane</location>
    </subcellularLocation>
</comment>
<keyword evidence="5" id="KW-0862">Zinc</keyword>
<evidence type="ECO:0000256" key="1">
    <source>
        <dbReference type="ARBA" id="ARBA00004394"/>
    </source>
</evidence>
<name>A0A165GWU9_EXIGL</name>
<dbReference type="Pfam" id="PF04495">
    <property type="entry name" value="GRASP55_65"/>
    <property type="match status" value="2"/>
</dbReference>
<dbReference type="Gene3D" id="2.30.42.10">
    <property type="match status" value="2"/>
</dbReference>
<dbReference type="STRING" id="1314781.A0A165GWU9"/>
<evidence type="ECO:0000313" key="9">
    <source>
        <dbReference type="Proteomes" id="UP000077266"/>
    </source>
</evidence>
<organism evidence="8 9">
    <name type="scientific">Exidia glandulosa HHB12029</name>
    <dbReference type="NCBI Taxonomy" id="1314781"/>
    <lineage>
        <taxon>Eukaryota</taxon>
        <taxon>Fungi</taxon>
        <taxon>Dikarya</taxon>
        <taxon>Basidiomycota</taxon>
        <taxon>Agaricomycotina</taxon>
        <taxon>Agaricomycetes</taxon>
        <taxon>Auriculariales</taxon>
        <taxon>Exidiaceae</taxon>
        <taxon>Exidia</taxon>
    </lineage>
</organism>
<keyword evidence="5" id="KW-0479">Metal-binding</keyword>
<feature type="domain" description="PDZ GRASP-type" evidence="7">
    <location>
        <begin position="123"/>
        <end position="212"/>
    </location>
</feature>